<protein>
    <submittedName>
        <fullName evidence="1">NHLP leader peptide family natural product</fullName>
    </submittedName>
</protein>
<keyword evidence="2" id="KW-1185">Reference proteome</keyword>
<dbReference type="NCBIfam" id="TIGR03793">
    <property type="entry name" value="leader_NHLP"/>
    <property type="match status" value="1"/>
</dbReference>
<evidence type="ECO:0000313" key="2">
    <source>
        <dbReference type="Proteomes" id="UP000076925"/>
    </source>
</evidence>
<comment type="caution">
    <text evidence="1">The sequence shown here is derived from an EMBL/GenBank/DDBJ whole genome shotgun (WGS) entry which is preliminary data.</text>
</comment>
<dbReference type="OrthoDB" id="516057at2"/>
<dbReference type="InterPro" id="IPR036648">
    <property type="entry name" value="CN_Hdrase_a/SCN_Hdrase_g_sf"/>
</dbReference>
<dbReference type="InterPro" id="IPR022513">
    <property type="entry name" value="TOMM_pelo"/>
</dbReference>
<evidence type="ECO:0000313" key="1">
    <source>
        <dbReference type="EMBL" id="KYC37615.1"/>
    </source>
</evidence>
<dbReference type="Gene3D" id="3.90.330.10">
    <property type="entry name" value="Nitrile hydratase alpha /Thiocyanate hydrolase gamma"/>
    <property type="match status" value="1"/>
</dbReference>
<reference evidence="1 2" key="1">
    <citation type="journal article" date="2013" name="Genome Biol. Evol.">
        <title>Genomes of Stigonematalean cyanobacteria (subsection V) and the evolution of oxygenic photosynthesis from prokaryotes to plastids.</title>
        <authorList>
            <person name="Dagan T."/>
            <person name="Roettger M."/>
            <person name="Stucken K."/>
            <person name="Landan G."/>
            <person name="Koch R."/>
            <person name="Major P."/>
            <person name="Gould S.B."/>
            <person name="Goremykin V.V."/>
            <person name="Rippka R."/>
            <person name="Tandeau de Marsac N."/>
            <person name="Gugger M."/>
            <person name="Lockhart P.J."/>
            <person name="Allen J.F."/>
            <person name="Brune I."/>
            <person name="Maus I."/>
            <person name="Puhler A."/>
            <person name="Martin W.F."/>
        </authorList>
    </citation>
    <scope>NUCLEOTIDE SEQUENCE [LARGE SCALE GENOMIC DNA]</scope>
    <source>
        <strain evidence="1 2">PCC 7110</strain>
    </source>
</reference>
<dbReference type="EMBL" id="ANNX02000046">
    <property type="protein sequence ID" value="KYC37615.1"/>
    <property type="molecule type" value="Genomic_DNA"/>
</dbReference>
<dbReference type="GO" id="GO:0046914">
    <property type="term" value="F:transition metal ion binding"/>
    <property type="evidence" value="ECO:0007669"/>
    <property type="project" value="InterPro"/>
</dbReference>
<accession>A0A139WYU2</accession>
<dbReference type="RefSeq" id="WP_017746171.1">
    <property type="nucleotide sequence ID" value="NZ_KQ976354.1"/>
</dbReference>
<dbReference type="AlphaFoldDB" id="A0A139WYU2"/>
<dbReference type="Proteomes" id="UP000076925">
    <property type="component" value="Unassembled WGS sequence"/>
</dbReference>
<sequence length="122" mass="13337">MTQAGANPSNSERDFLDEQLKARLGIESALIAKAWVDENFKQELISDPKGMIARELNTQIPDGVEVQILEETPTTYYLSIPMKPSVDTEEELSDEELEAVAGGGVKKSIFNTVMEGVKGCSC</sequence>
<organism evidence="1 2">
    <name type="scientific">Scytonema hofmannii PCC 7110</name>
    <dbReference type="NCBI Taxonomy" id="128403"/>
    <lineage>
        <taxon>Bacteria</taxon>
        <taxon>Bacillati</taxon>
        <taxon>Cyanobacteriota</taxon>
        <taxon>Cyanophyceae</taxon>
        <taxon>Nostocales</taxon>
        <taxon>Scytonemataceae</taxon>
        <taxon>Scytonema</taxon>
    </lineage>
</organism>
<dbReference type="SUPFAM" id="SSF56209">
    <property type="entry name" value="Nitrile hydratase alpha chain"/>
    <property type="match status" value="1"/>
</dbReference>
<dbReference type="GO" id="GO:0003824">
    <property type="term" value="F:catalytic activity"/>
    <property type="evidence" value="ECO:0007669"/>
    <property type="project" value="InterPro"/>
</dbReference>
<name>A0A139WYU2_9CYAN</name>
<proteinExistence type="predicted"/>
<gene>
    <name evidence="1" type="ORF">WA1_39820</name>
</gene>